<dbReference type="InterPro" id="IPR058625">
    <property type="entry name" value="MdtA-like_BSH"/>
</dbReference>
<keyword evidence="2" id="KW-1133">Transmembrane helix</keyword>
<keyword evidence="2" id="KW-0812">Transmembrane</keyword>
<dbReference type="SUPFAM" id="SSF111369">
    <property type="entry name" value="HlyD-like secretion proteins"/>
    <property type="match status" value="2"/>
</dbReference>
<evidence type="ECO:0000313" key="5">
    <source>
        <dbReference type="Proteomes" id="UP000215367"/>
    </source>
</evidence>
<geneLocation type="plasmid" evidence="4">
    <name>unnamed</name>
</geneLocation>
<organism evidence="4 5">
    <name type="scientific">Azospirillum brasilense</name>
    <dbReference type="NCBI Taxonomy" id="192"/>
    <lineage>
        <taxon>Bacteria</taxon>
        <taxon>Pseudomonadati</taxon>
        <taxon>Pseudomonadota</taxon>
        <taxon>Alphaproteobacteria</taxon>
        <taxon>Rhodospirillales</taxon>
        <taxon>Azospirillaceae</taxon>
        <taxon>Azospirillum</taxon>
    </lineage>
</organism>
<comment type="caution">
    <text evidence="4">The sequence shown here is derived from an EMBL/GenBank/DDBJ whole genome shotgun (WGS) entry which is preliminary data.</text>
</comment>
<proteinExistence type="predicted"/>
<feature type="transmembrane region" description="Helical" evidence="2">
    <location>
        <begin position="33"/>
        <end position="50"/>
    </location>
</feature>
<sequence>MSQTIGTDQRVATDDGEAAAPGATRDLTGLRRITLSTIAFAAFVFVYYVVADQTTPFSSDARVQAFVIRMAPEVAGQVLNVDVVDNSRVTRGDTLFRLDPTPFVIAVAQAQAKLAQVGQSIGASTAAVDVAQAALDEARATETNVRAQTARVFDLVKRGVYAAARQDQATAQLDEARARVVRAEADVARAREQLGPEGENNPQVQEAIATLDKARYDLSNTTVTAPSDGVVTNLQLAGGQVVTAGQPAMTFISVTDVWLLASIRENSLSVLAPGQRAEVVLDVLPGRVFAATVSSIGWGIASGSVDPATGLPKPSTDTGWLTDPEHFPVQLAFDPENLPRGARYGSKAVVIVYAGDNALMDAIGRLRIRLIAALTYVS</sequence>
<gene>
    <name evidence="4" type="ORF">CHT98_07545</name>
</gene>
<dbReference type="AlphaFoldDB" id="A0A235HGE1"/>
<dbReference type="Gene3D" id="2.40.30.170">
    <property type="match status" value="1"/>
</dbReference>
<name>A0A235HGE1_AZOBR</name>
<keyword evidence="4" id="KW-0614">Plasmid</keyword>
<dbReference type="PANTHER" id="PTHR30367">
    <property type="entry name" value="P-HYDROXYBENZOIC ACID EFFLUX PUMP SUBUNIT AAEA-RELATED"/>
    <property type="match status" value="1"/>
</dbReference>
<evidence type="ECO:0000313" key="4">
    <source>
        <dbReference type="EMBL" id="OYD84756.1"/>
    </source>
</evidence>
<keyword evidence="2" id="KW-0472">Membrane</keyword>
<reference evidence="4 5" key="1">
    <citation type="submission" date="2017-07" db="EMBL/GenBank/DDBJ databases">
        <title>Whole genome sequence of Azospirillum brasilense 2A1, a potential biofertilizer strain.</title>
        <authorList>
            <person name="Fontana C.A."/>
            <person name="Toffoli L.M."/>
            <person name="Salazar S.M."/>
            <person name="Puglisi E."/>
            <person name="Pedraza R."/>
            <person name="Bassi D."/>
            <person name="Cocconcelli P.S."/>
        </authorList>
    </citation>
    <scope>NUCLEOTIDE SEQUENCE [LARGE SCALE GENOMIC DNA]</scope>
    <source>
        <strain evidence="4 5">2A1</strain>
        <plasmid evidence="4">unnamed</plasmid>
    </source>
</reference>
<feature type="coiled-coil region" evidence="1">
    <location>
        <begin position="166"/>
        <end position="193"/>
    </location>
</feature>
<dbReference type="Gene3D" id="1.10.287.470">
    <property type="entry name" value="Helix hairpin bin"/>
    <property type="match status" value="1"/>
</dbReference>
<evidence type="ECO:0000256" key="1">
    <source>
        <dbReference type="SAM" id="Coils"/>
    </source>
</evidence>
<dbReference type="PANTHER" id="PTHR30367:SF6">
    <property type="entry name" value="SECRETION PROTEIN-RELATED"/>
    <property type="match status" value="1"/>
</dbReference>
<dbReference type="Proteomes" id="UP000215367">
    <property type="component" value="Unassembled WGS sequence"/>
</dbReference>
<dbReference type="EMBL" id="NOWT01000005">
    <property type="protein sequence ID" value="OYD84756.1"/>
    <property type="molecule type" value="Genomic_DNA"/>
</dbReference>
<evidence type="ECO:0000259" key="3">
    <source>
        <dbReference type="Pfam" id="PF25917"/>
    </source>
</evidence>
<keyword evidence="1" id="KW-0175">Coiled coil</keyword>
<dbReference type="Pfam" id="PF25917">
    <property type="entry name" value="BSH_RND"/>
    <property type="match status" value="1"/>
</dbReference>
<dbReference type="Gene3D" id="2.40.50.100">
    <property type="match status" value="1"/>
</dbReference>
<dbReference type="RefSeq" id="WP_094302636.1">
    <property type="nucleotide sequence ID" value="NZ_NOWT01000005.1"/>
</dbReference>
<accession>A0A235HGE1</accession>
<evidence type="ECO:0000256" key="2">
    <source>
        <dbReference type="SAM" id="Phobius"/>
    </source>
</evidence>
<feature type="domain" description="Multidrug resistance protein MdtA-like barrel-sandwich hybrid" evidence="3">
    <location>
        <begin position="70"/>
        <end position="249"/>
    </location>
</feature>
<dbReference type="InterPro" id="IPR050393">
    <property type="entry name" value="MFP_Efflux_Pump"/>
</dbReference>
<protein>
    <submittedName>
        <fullName evidence="4">Transporter</fullName>
    </submittedName>
</protein>